<dbReference type="Proteomes" id="UP001230978">
    <property type="component" value="Chromosome"/>
</dbReference>
<accession>A0ABY8Q632</accession>
<name>A0ABY8Q632_9RHOB</name>
<dbReference type="EMBL" id="CP124535">
    <property type="protein sequence ID" value="WGV16319.1"/>
    <property type="molecule type" value="Genomic_DNA"/>
</dbReference>
<evidence type="ECO:0000256" key="1">
    <source>
        <dbReference type="SAM" id="SignalP"/>
    </source>
</evidence>
<organism evidence="2 3">
    <name type="scientific">Fuscovulum ytuae</name>
    <dbReference type="NCBI Taxonomy" id="3042299"/>
    <lineage>
        <taxon>Bacteria</taxon>
        <taxon>Pseudomonadati</taxon>
        <taxon>Pseudomonadota</taxon>
        <taxon>Alphaproteobacteria</taxon>
        <taxon>Rhodobacterales</taxon>
        <taxon>Paracoccaceae</taxon>
        <taxon>Fuscovulum</taxon>
    </lineage>
</organism>
<keyword evidence="3" id="KW-1185">Reference proteome</keyword>
<sequence length="175" mass="19622">MRRTLLTIFAWAVSSFAVAAQEVVYRSTLAEQSVETADLLIVLEPVDEDVRFAITLHNKQTGLERQYEFDGEGASDPRPFQLASMRYCGSPVVLLTVEYPWRHELPQYVRALETFAFHSSDFAFIDKTFGPLTDIAILDSQDHGGEDFGMQPPVLVQCLSDPAALPFVFSMKAKD</sequence>
<evidence type="ECO:0000313" key="2">
    <source>
        <dbReference type="EMBL" id="WGV16319.1"/>
    </source>
</evidence>
<reference evidence="2 3" key="1">
    <citation type="submission" date="2023-04" db="EMBL/GenBank/DDBJ databases">
        <title>YMD61, complete Genome.</title>
        <authorList>
            <person name="Zhang J."/>
        </authorList>
    </citation>
    <scope>NUCLEOTIDE SEQUENCE [LARGE SCALE GENOMIC DNA]</scope>
    <source>
        <strain evidence="2 3">YMD61</strain>
    </source>
</reference>
<feature type="signal peptide" evidence="1">
    <location>
        <begin position="1"/>
        <end position="19"/>
    </location>
</feature>
<evidence type="ECO:0000313" key="3">
    <source>
        <dbReference type="Proteomes" id="UP001230978"/>
    </source>
</evidence>
<keyword evidence="1" id="KW-0732">Signal</keyword>
<proteinExistence type="predicted"/>
<gene>
    <name evidence="2" type="ORF">QF092_00460</name>
</gene>
<protein>
    <submittedName>
        <fullName evidence="2">Uncharacterized protein</fullName>
    </submittedName>
</protein>
<dbReference type="RefSeq" id="WP_281466544.1">
    <property type="nucleotide sequence ID" value="NZ_CP124535.1"/>
</dbReference>
<feature type="chain" id="PRO_5046998781" evidence="1">
    <location>
        <begin position="20"/>
        <end position="175"/>
    </location>
</feature>